<dbReference type="Pfam" id="PF09722">
    <property type="entry name" value="Xre_MbcA_ParS_C"/>
    <property type="match status" value="1"/>
</dbReference>
<dbReference type="OrthoDB" id="5770459at2"/>
<sequence>MEKTIDRYQKLNEVFGKDNLKERVDSPFDFITLATKGINSDAVVHFSVYFNLSKNFTATLLNLSEPTLYRLLRSKQDLKRNSSVQLLEAADLFLYGIEVFESKENFFKWLHLPNTSLGDIEPQELIEIPGGISKVRDVLGRIEHGVYS</sequence>
<accession>A0A5C7B608</accession>
<evidence type="ECO:0000259" key="1">
    <source>
        <dbReference type="Pfam" id="PF09722"/>
    </source>
</evidence>
<evidence type="ECO:0000313" key="2">
    <source>
        <dbReference type="EMBL" id="TXE13302.1"/>
    </source>
</evidence>
<proteinExistence type="predicted"/>
<name>A0A5C7B608_9BACT</name>
<organism evidence="2 3">
    <name type="scientific">Algoriphagus aquimarinus</name>
    <dbReference type="NCBI Taxonomy" id="237018"/>
    <lineage>
        <taxon>Bacteria</taxon>
        <taxon>Pseudomonadati</taxon>
        <taxon>Bacteroidota</taxon>
        <taxon>Cytophagia</taxon>
        <taxon>Cytophagales</taxon>
        <taxon>Cyclobacteriaceae</taxon>
        <taxon>Algoriphagus</taxon>
    </lineage>
</organism>
<comment type="caution">
    <text evidence="2">The sequence shown here is derived from an EMBL/GenBank/DDBJ whole genome shotgun (WGS) entry which is preliminary data.</text>
</comment>
<gene>
    <name evidence="2" type="ORF">ESV85_04805</name>
</gene>
<dbReference type="AlphaFoldDB" id="A0A5C7B608"/>
<dbReference type="RefSeq" id="WP_146915288.1">
    <property type="nucleotide sequence ID" value="NZ_VORW01000002.1"/>
</dbReference>
<dbReference type="InterPro" id="IPR024467">
    <property type="entry name" value="Xre/MbcA/ParS-like_toxin-bd"/>
</dbReference>
<feature type="domain" description="Antitoxin Xre/MbcA/ParS-like toxin-binding" evidence="1">
    <location>
        <begin position="97"/>
        <end position="145"/>
    </location>
</feature>
<reference evidence="2 3" key="1">
    <citation type="submission" date="2019-08" db="EMBL/GenBank/DDBJ databases">
        <title>Genomes sequence of Algoriphagus aquimarinus ACAM450.</title>
        <authorList>
            <person name="Bowman J.P."/>
        </authorList>
    </citation>
    <scope>NUCLEOTIDE SEQUENCE [LARGE SCALE GENOMIC DNA]</scope>
    <source>
        <strain evidence="2 3">ACAM 450</strain>
    </source>
</reference>
<protein>
    <submittedName>
        <fullName evidence="2">DUF2384 domain-containing protein</fullName>
    </submittedName>
</protein>
<dbReference type="Proteomes" id="UP000321935">
    <property type="component" value="Unassembled WGS sequence"/>
</dbReference>
<evidence type="ECO:0000313" key="3">
    <source>
        <dbReference type="Proteomes" id="UP000321935"/>
    </source>
</evidence>
<dbReference type="EMBL" id="VORW01000002">
    <property type="protein sequence ID" value="TXE13302.1"/>
    <property type="molecule type" value="Genomic_DNA"/>
</dbReference>